<accession>A0ABN1ILT0</accession>
<dbReference type="InterPro" id="IPR036282">
    <property type="entry name" value="Glutathione-S-Trfase_C_sf"/>
</dbReference>
<proteinExistence type="inferred from homology"/>
<dbReference type="InterPro" id="IPR034330">
    <property type="entry name" value="GST_Zeta_C"/>
</dbReference>
<evidence type="ECO:0000259" key="3">
    <source>
        <dbReference type="PROSITE" id="PS50405"/>
    </source>
</evidence>
<dbReference type="Gene3D" id="1.20.1050.10">
    <property type="match status" value="1"/>
</dbReference>
<dbReference type="Proteomes" id="UP001501523">
    <property type="component" value="Unassembled WGS sequence"/>
</dbReference>
<comment type="caution">
    <text evidence="4">The sequence shown here is derived from an EMBL/GenBank/DDBJ whole genome shotgun (WGS) entry which is preliminary data.</text>
</comment>
<dbReference type="InterPro" id="IPR005955">
    <property type="entry name" value="GST_Zeta"/>
</dbReference>
<comment type="similarity">
    <text evidence="1">Belongs to the GST superfamily. Zeta family.</text>
</comment>
<dbReference type="SUPFAM" id="SSF47616">
    <property type="entry name" value="GST C-terminal domain-like"/>
    <property type="match status" value="1"/>
</dbReference>
<dbReference type="PROSITE" id="PS50405">
    <property type="entry name" value="GST_CTER"/>
    <property type="match status" value="1"/>
</dbReference>
<dbReference type="InterPro" id="IPR010987">
    <property type="entry name" value="Glutathione-S-Trfase_C-like"/>
</dbReference>
<keyword evidence="5" id="KW-1185">Reference proteome</keyword>
<dbReference type="InterPro" id="IPR004045">
    <property type="entry name" value="Glutathione_S-Trfase_N"/>
</dbReference>
<dbReference type="InterPro" id="IPR040079">
    <property type="entry name" value="Glutathione_S-Trfase"/>
</dbReference>
<dbReference type="CDD" id="cd03191">
    <property type="entry name" value="GST_C_Zeta"/>
    <property type="match status" value="1"/>
</dbReference>
<evidence type="ECO:0000313" key="5">
    <source>
        <dbReference type="Proteomes" id="UP001501523"/>
    </source>
</evidence>
<dbReference type="NCBIfam" id="TIGR01262">
    <property type="entry name" value="maiA"/>
    <property type="match status" value="1"/>
</dbReference>
<evidence type="ECO:0000259" key="2">
    <source>
        <dbReference type="PROSITE" id="PS50404"/>
    </source>
</evidence>
<dbReference type="PROSITE" id="PS50404">
    <property type="entry name" value="GST_NTER"/>
    <property type="match status" value="1"/>
</dbReference>
<dbReference type="SUPFAM" id="SSF52833">
    <property type="entry name" value="Thioredoxin-like"/>
    <property type="match status" value="1"/>
</dbReference>
<dbReference type="Gene3D" id="3.40.30.10">
    <property type="entry name" value="Glutaredoxin"/>
    <property type="match status" value="1"/>
</dbReference>
<dbReference type="Pfam" id="PF13417">
    <property type="entry name" value="GST_N_3"/>
    <property type="match status" value="1"/>
</dbReference>
<dbReference type="PANTHER" id="PTHR42673">
    <property type="entry name" value="MALEYLACETOACETATE ISOMERASE"/>
    <property type="match status" value="1"/>
</dbReference>
<dbReference type="InterPro" id="IPR034333">
    <property type="entry name" value="GST_Zeta_N"/>
</dbReference>
<feature type="domain" description="GST C-terminal" evidence="3">
    <location>
        <begin position="93"/>
        <end position="220"/>
    </location>
</feature>
<reference evidence="5" key="1">
    <citation type="journal article" date="2019" name="Int. J. Syst. Evol. Microbiol.">
        <title>The Global Catalogue of Microorganisms (GCM) 10K type strain sequencing project: providing services to taxonomists for standard genome sequencing and annotation.</title>
        <authorList>
            <consortium name="The Broad Institute Genomics Platform"/>
            <consortium name="The Broad Institute Genome Sequencing Center for Infectious Disease"/>
            <person name="Wu L."/>
            <person name="Ma J."/>
        </authorList>
    </citation>
    <scope>NUCLEOTIDE SEQUENCE [LARGE SCALE GENOMIC DNA]</scope>
    <source>
        <strain evidence="5">JCM 15421</strain>
    </source>
</reference>
<gene>
    <name evidence="4" type="primary">maiA</name>
    <name evidence="4" type="ORF">GCM10009105_23950</name>
</gene>
<dbReference type="SFLD" id="SFLDS00019">
    <property type="entry name" value="Glutathione_Transferase_(cytos"/>
    <property type="match status" value="1"/>
</dbReference>
<dbReference type="CDD" id="cd03042">
    <property type="entry name" value="GST_N_Zeta"/>
    <property type="match status" value="1"/>
</dbReference>
<keyword evidence="4" id="KW-0413">Isomerase</keyword>
<evidence type="ECO:0000313" key="4">
    <source>
        <dbReference type="EMBL" id="GAA0717037.1"/>
    </source>
</evidence>
<evidence type="ECO:0000256" key="1">
    <source>
        <dbReference type="ARBA" id="ARBA00010007"/>
    </source>
</evidence>
<name>A0ABN1ILT0_9GAMM</name>
<dbReference type="RefSeq" id="WP_343791382.1">
    <property type="nucleotide sequence ID" value="NZ_BAAAEU010000010.1"/>
</dbReference>
<dbReference type="GO" id="GO:0016853">
    <property type="term" value="F:isomerase activity"/>
    <property type="evidence" value="ECO:0007669"/>
    <property type="project" value="UniProtKB-KW"/>
</dbReference>
<organism evidence="4 5">
    <name type="scientific">Dokdonella soli</name>
    <dbReference type="NCBI Taxonomy" id="529810"/>
    <lineage>
        <taxon>Bacteria</taxon>
        <taxon>Pseudomonadati</taxon>
        <taxon>Pseudomonadota</taxon>
        <taxon>Gammaproteobacteria</taxon>
        <taxon>Lysobacterales</taxon>
        <taxon>Rhodanobacteraceae</taxon>
        <taxon>Dokdonella</taxon>
    </lineage>
</organism>
<dbReference type="EMBL" id="BAAAEU010000010">
    <property type="protein sequence ID" value="GAA0717037.1"/>
    <property type="molecule type" value="Genomic_DNA"/>
</dbReference>
<feature type="domain" description="GST N-terminal" evidence="2">
    <location>
        <begin position="5"/>
        <end position="88"/>
    </location>
</feature>
<dbReference type="InterPro" id="IPR036249">
    <property type="entry name" value="Thioredoxin-like_sf"/>
</dbReference>
<protein>
    <submittedName>
        <fullName evidence="4">Maleylacetoacetate isomerase</fullName>
    </submittedName>
</protein>
<dbReference type="SFLD" id="SFLDG00358">
    <property type="entry name" value="Main_(cytGST)"/>
    <property type="match status" value="1"/>
</dbReference>
<dbReference type="PANTHER" id="PTHR42673:SF21">
    <property type="entry name" value="GLUTATHIONE S-TRANSFERASE YFCF"/>
    <property type="match status" value="1"/>
</dbReference>
<sequence length="220" mass="24764">MSTESPLTLYDYWRSSACYRVRIALNLKGLPYAQKPVHLLKNGGEQHSTAHRELNPQETIPVLADGVRVIRQSLAIIEYLDETYGGHMLLPATARDRAHVRGLALLIACDIHPLNNLRVMQFLERDYGVQQAERERWTRHWMEEGFRAFEAILAADSATGLYCHGDAPTLADACLIPQVYNANRFGVDLAPYPTIRRINAQCLSLPAFDAARPERQPDAA</sequence>